<accession>A0A7R9BI80</accession>
<feature type="compositionally biased region" description="Basic residues" evidence="1">
    <location>
        <begin position="356"/>
        <end position="370"/>
    </location>
</feature>
<sequence>MGKVEGVLESEDFELYGNVGAQAVDMIARALSGISEETDSDSQRKSSDKDKRDSNSEHMPSLQKFDSMSITAGDGSKFRRRSSKHWDESVYDTNSNNTQSGTTEVISSAAEATSAQMTEKHTSAEIPKATEDVAENRASKHGNKVGLKKIVTRKVRRIFKTKPVVHMSKGVIVETKQVSVPVHSFLLGESPIPYQFKELKKNKKKMSGRSRRSSNNTRVADVKVKKRSTAVKDNPLQPLPENGMSPAVNALQQKFSEMRTFSKNRDMHHNKAPAVPPREPQESLFQNNYPVVHRYYVTPASGKKRRQRSIGGDDEPKHRPYTMADFVPNREGLKAALFGQDDSLSSNSNHELIGHGNKKMASRGKSRRKSRDQQLQVQPEELILPLDPPALSGGGFFKKVSDFLSAPAMANSALSRRVDSVPDAGWLFGRMFIGSQQMTHGSPNNHEDTVGYAASSPQEDQYSAGPDTKHTGGTTQYLSSQGPAVSPSASDATATEHTLSQDPFEAYCGSSNQGSPTKNSKKTKDELVSEETSTSKRLSGGSDVSECAPKMSKAQVMFEQAKSMMNLLKLLRDEIAYIKEDIFEIQTMHDCCGVDEVMTSRARAKNRTAFPEGPTIQLESEPYAYQIVAYKTVLNIWAKEYVDEEVERRKLDKKSVLLRGMRLQKHLKEQFICDPALIMSRDLRLEVQRAEHLLGVELDRVRTLERNIPKIVELGRRLVCSWQKKKYLQEVIQVLSGHLRASPDGDTAITHMLELMEPSTDSYDFLRLFYSNLDGTSITETNPAMEPTFEPQLGHGVNFCEAKKLIHFMKYRHLHPWFKFPKKNKLGGAGLDVNDYGFKDFMKDDRFNFEHMIPQQQRGVEMGARRFRVMWDRRAKTALYKAMTLTDSIRSLEHNMQLDYKAPRTVGDLFPHVAFVQRLDIDEALVSKPPTVEKYGIPEVSTRSPNFN</sequence>
<feature type="region of interest" description="Disordered" evidence="1">
    <location>
        <begin position="201"/>
        <end position="222"/>
    </location>
</feature>
<feature type="compositionally biased region" description="Basic and acidic residues" evidence="1">
    <location>
        <begin position="41"/>
        <end position="56"/>
    </location>
</feature>
<feature type="region of interest" description="Disordered" evidence="1">
    <location>
        <begin position="298"/>
        <end position="323"/>
    </location>
</feature>
<organism evidence="2">
    <name type="scientific">Notodromas monacha</name>
    <dbReference type="NCBI Taxonomy" id="399045"/>
    <lineage>
        <taxon>Eukaryota</taxon>
        <taxon>Metazoa</taxon>
        <taxon>Ecdysozoa</taxon>
        <taxon>Arthropoda</taxon>
        <taxon>Crustacea</taxon>
        <taxon>Oligostraca</taxon>
        <taxon>Ostracoda</taxon>
        <taxon>Podocopa</taxon>
        <taxon>Podocopida</taxon>
        <taxon>Cypridocopina</taxon>
        <taxon>Cypridoidea</taxon>
        <taxon>Cyprididae</taxon>
        <taxon>Notodromas</taxon>
    </lineage>
</organism>
<dbReference type="EMBL" id="OA882471">
    <property type="protein sequence ID" value="CAD7275544.1"/>
    <property type="molecule type" value="Genomic_DNA"/>
</dbReference>
<feature type="compositionally biased region" description="Polar residues" evidence="1">
    <location>
        <begin position="471"/>
        <end position="501"/>
    </location>
</feature>
<proteinExistence type="predicted"/>
<feature type="compositionally biased region" description="Polar residues" evidence="1">
    <location>
        <begin position="91"/>
        <end position="102"/>
    </location>
</feature>
<gene>
    <name evidence="2" type="ORF">NMOB1V02_LOCUS3336</name>
</gene>
<evidence type="ECO:0000313" key="2">
    <source>
        <dbReference type="EMBL" id="CAD7275544.1"/>
    </source>
</evidence>
<protein>
    <submittedName>
        <fullName evidence="2">Uncharacterized protein</fullName>
    </submittedName>
</protein>
<dbReference type="AlphaFoldDB" id="A0A7R9BI80"/>
<feature type="compositionally biased region" description="Polar residues" evidence="1">
    <location>
        <begin position="509"/>
        <end position="518"/>
    </location>
</feature>
<evidence type="ECO:0000256" key="1">
    <source>
        <dbReference type="SAM" id="MobiDB-lite"/>
    </source>
</evidence>
<feature type="compositionally biased region" description="Basic residues" evidence="1">
    <location>
        <begin position="201"/>
        <end position="212"/>
    </location>
</feature>
<feature type="region of interest" description="Disordered" evidence="1">
    <location>
        <begin position="34"/>
        <end position="102"/>
    </location>
</feature>
<dbReference type="EMBL" id="CAJPEX010000434">
    <property type="protein sequence ID" value="CAG0915696.1"/>
    <property type="molecule type" value="Genomic_DNA"/>
</dbReference>
<feature type="region of interest" description="Disordered" evidence="1">
    <location>
        <begin position="438"/>
        <end position="546"/>
    </location>
</feature>
<evidence type="ECO:0000313" key="3">
    <source>
        <dbReference type="Proteomes" id="UP000678499"/>
    </source>
</evidence>
<dbReference type="Proteomes" id="UP000678499">
    <property type="component" value="Unassembled WGS sequence"/>
</dbReference>
<reference evidence="2" key="1">
    <citation type="submission" date="2020-11" db="EMBL/GenBank/DDBJ databases">
        <authorList>
            <person name="Tran Van P."/>
        </authorList>
    </citation>
    <scope>NUCLEOTIDE SEQUENCE</scope>
</reference>
<name>A0A7R9BI80_9CRUS</name>
<keyword evidence="3" id="KW-1185">Reference proteome</keyword>
<feature type="region of interest" description="Disordered" evidence="1">
    <location>
        <begin position="340"/>
        <end position="382"/>
    </location>
</feature>